<evidence type="ECO:0000313" key="1">
    <source>
        <dbReference type="EMBL" id="GGJ36340.1"/>
    </source>
</evidence>
<reference evidence="2" key="1">
    <citation type="journal article" date="2019" name="Int. J. Syst. Evol. Microbiol.">
        <title>The Global Catalogue of Microorganisms (GCM) 10K type strain sequencing project: providing services to taxonomists for standard genome sequencing and annotation.</title>
        <authorList>
            <consortium name="The Broad Institute Genomics Platform"/>
            <consortium name="The Broad Institute Genome Sequencing Center for Infectious Disease"/>
            <person name="Wu L."/>
            <person name="Ma J."/>
        </authorList>
    </citation>
    <scope>NUCLEOTIDE SEQUENCE [LARGE SCALE GENOMIC DNA]</scope>
    <source>
        <strain evidence="2">JCM 14370</strain>
    </source>
</reference>
<evidence type="ECO:0000313" key="2">
    <source>
        <dbReference type="Proteomes" id="UP000632222"/>
    </source>
</evidence>
<dbReference type="Proteomes" id="UP000632222">
    <property type="component" value="Unassembled WGS sequence"/>
</dbReference>
<keyword evidence="2" id="KW-1185">Reference proteome</keyword>
<dbReference type="EMBL" id="BMOD01000007">
    <property type="protein sequence ID" value="GGJ36340.1"/>
    <property type="molecule type" value="Genomic_DNA"/>
</dbReference>
<gene>
    <name evidence="1" type="ORF">GCM10008938_23030</name>
</gene>
<proteinExistence type="predicted"/>
<protein>
    <submittedName>
        <fullName evidence="1">Uncharacterized protein</fullName>
    </submittedName>
</protein>
<comment type="caution">
    <text evidence="1">The sequence shown here is derived from an EMBL/GenBank/DDBJ whole genome shotgun (WGS) entry which is preliminary data.</text>
</comment>
<name>A0ABQ2D034_9DEIO</name>
<organism evidence="1 2">
    <name type="scientific">Deinococcus roseus</name>
    <dbReference type="NCBI Taxonomy" id="392414"/>
    <lineage>
        <taxon>Bacteria</taxon>
        <taxon>Thermotogati</taxon>
        <taxon>Deinococcota</taxon>
        <taxon>Deinococci</taxon>
        <taxon>Deinococcales</taxon>
        <taxon>Deinococcaceae</taxon>
        <taxon>Deinococcus</taxon>
    </lineage>
</organism>
<accession>A0ABQ2D034</accession>
<sequence>MSAESMKAKVGVSTCMTPQFTPGSFGWRTNTGNSTVKSKLPIRESTLAWYHLHTHRP</sequence>